<comment type="subcellular location">
    <subcellularLocation>
        <location evidence="2 19">Golgi apparatus membrane</location>
        <topology evidence="2 19">Single-pass type II membrane protein</topology>
    </subcellularLocation>
</comment>
<keyword evidence="7 19" id="KW-0812">Transmembrane</keyword>
<keyword evidence="20" id="KW-1185">Reference proteome</keyword>
<evidence type="ECO:0000256" key="13">
    <source>
        <dbReference type="ARBA" id="ARBA00023180"/>
    </source>
</evidence>
<dbReference type="PANTHER" id="PTHR10896:SF50">
    <property type="entry name" value="GALACTOSYLGALACTOSYLXYLOSYLPROTEIN 3-BETA-GLUCURONOSYLTRANSFERASE P"/>
    <property type="match status" value="1"/>
</dbReference>
<evidence type="ECO:0000256" key="2">
    <source>
        <dbReference type="ARBA" id="ARBA00004323"/>
    </source>
</evidence>
<dbReference type="SUPFAM" id="SSF53448">
    <property type="entry name" value="Nucleotide-diphospho-sugar transferases"/>
    <property type="match status" value="1"/>
</dbReference>
<evidence type="ECO:0000256" key="8">
    <source>
        <dbReference type="ARBA" id="ARBA00022723"/>
    </source>
</evidence>
<dbReference type="AlphaFoldDB" id="A0A8B7PGC6"/>
<dbReference type="FunFam" id="3.90.550.10:FF:000044">
    <property type="entry name" value="Galactosylgalactosylxylosylprotein 3-beta-glucuronosyltransferase"/>
    <property type="match status" value="1"/>
</dbReference>
<dbReference type="OrthoDB" id="675023at2759"/>
<evidence type="ECO:0000256" key="4">
    <source>
        <dbReference type="ARBA" id="ARBA00007706"/>
    </source>
</evidence>
<keyword evidence="12 19" id="KW-0472">Membrane</keyword>
<evidence type="ECO:0000256" key="11">
    <source>
        <dbReference type="ARBA" id="ARBA00023034"/>
    </source>
</evidence>
<dbReference type="GeneID" id="108680800"/>
<name>A0A8B7PGC6_HYAAZ</name>
<comment type="catalytic activity">
    <reaction evidence="15 19">
        <text>3-O-(beta-D-galactosyl-(1-&gt;3)-beta-D-galactosyl-(1-&gt;4)-beta-D-xylosyl)-L-seryl-[protein] + UDP-alpha-D-glucuronate = 3-O-(beta-D-GlcA-(1-&gt;3)-beta-D-Gal-(1-&gt;3)-beta-D-Gal-(1-&gt;4)-beta-D-Xyl)-L-seryl-[protein] + UDP + H(+)</text>
        <dbReference type="Rhea" id="RHEA:24168"/>
        <dbReference type="Rhea" id="RHEA-COMP:12571"/>
        <dbReference type="Rhea" id="RHEA-COMP:12573"/>
        <dbReference type="ChEBI" id="CHEBI:15378"/>
        <dbReference type="ChEBI" id="CHEBI:58052"/>
        <dbReference type="ChEBI" id="CHEBI:58223"/>
        <dbReference type="ChEBI" id="CHEBI:132090"/>
        <dbReference type="ChEBI" id="CHEBI:132093"/>
        <dbReference type="EC" id="2.4.1.135"/>
    </reaction>
</comment>
<protein>
    <recommendedName>
        <fullName evidence="5 19">Galactosylgalactosylxylosylprotein 3-beta-glucuronosyltransferase</fullName>
        <ecNumber evidence="5 19">2.4.1.135</ecNumber>
    </recommendedName>
</protein>
<dbReference type="Gene3D" id="3.90.550.10">
    <property type="entry name" value="Spore Coat Polysaccharide Biosynthesis Protein SpsA, Chain A"/>
    <property type="match status" value="1"/>
</dbReference>
<evidence type="ECO:0000313" key="20">
    <source>
        <dbReference type="Proteomes" id="UP000694843"/>
    </source>
</evidence>
<dbReference type="PANTHER" id="PTHR10896">
    <property type="entry name" value="GALACTOSYLGALACTOSYLXYLOSYLPROTEIN 3-BETA-GLUCURONOSYLTRANSFERASE BETA-1,3-GLUCURONYLTRANSFERASE"/>
    <property type="match status" value="1"/>
</dbReference>
<dbReference type="UniPathway" id="UPA00378"/>
<comment type="similarity">
    <text evidence="4 19">Belongs to the glycosyltransferase 43 family.</text>
</comment>
<keyword evidence="8 17" id="KW-0479">Metal-binding</keyword>
<dbReference type="Pfam" id="PF03360">
    <property type="entry name" value="Glyco_transf_43"/>
    <property type="match status" value="1"/>
</dbReference>
<evidence type="ECO:0000256" key="7">
    <source>
        <dbReference type="ARBA" id="ARBA00022692"/>
    </source>
</evidence>
<feature type="binding site" evidence="17">
    <location>
        <position position="171"/>
    </location>
    <ligand>
        <name>Mn(2+)</name>
        <dbReference type="ChEBI" id="CHEBI:29035"/>
    </ligand>
</feature>
<sequence>MFHHPKIRNALLFFLVMAITIFFIIGRESSHRQRDTIVEQAPIEAPDTYTPNELGVCTGRRWPADVPPLYVITPTYRRAEQIPELTRLAQTLLLVDSLVWIVVDDADEPTPAVVNYLQERRICHVYLIARMPAKFQKLKNPPRGVANRRKALEWLRKHAKKGGAFYFADDDNTYDTRLLDEIRHTKKVSMFPVGLVTQLGLSSPIVRNGKIVGFYDGWIANRKFPVDMAGFAVSVDFLNARPEADMPFLVGQEETKFLESLNFTLDDVELLSSNATTIRVWHTKTKKNNKAILGAKKLNYKDSNINFLQEQIWR</sequence>
<accession>A0A8B7PGC6</accession>
<keyword evidence="9 19" id="KW-0735">Signal-anchor</keyword>
<keyword evidence="11 19" id="KW-0333">Golgi apparatus</keyword>
<comment type="cofactor">
    <cofactor evidence="1 17 19">
        <name>Mn(2+)</name>
        <dbReference type="ChEBI" id="CHEBI:29035"/>
    </cofactor>
</comment>
<evidence type="ECO:0000256" key="9">
    <source>
        <dbReference type="ARBA" id="ARBA00022968"/>
    </source>
</evidence>
<evidence type="ECO:0000313" key="22">
    <source>
        <dbReference type="RefSeq" id="XP_047737458.1"/>
    </source>
</evidence>
<proteinExistence type="inferred from homology"/>
<evidence type="ECO:0000256" key="15">
    <source>
        <dbReference type="ARBA" id="ARBA00047979"/>
    </source>
</evidence>
<evidence type="ECO:0000256" key="6">
    <source>
        <dbReference type="ARBA" id="ARBA00022679"/>
    </source>
</evidence>
<evidence type="ECO:0000256" key="5">
    <source>
        <dbReference type="ARBA" id="ARBA00012641"/>
    </source>
</evidence>
<dbReference type="GO" id="GO:0005975">
    <property type="term" value="P:carbohydrate metabolic process"/>
    <property type="evidence" value="ECO:0007669"/>
    <property type="project" value="TreeGrafter"/>
</dbReference>
<dbReference type="GO" id="GO:0050650">
    <property type="term" value="P:chondroitin sulfate proteoglycan biosynthetic process"/>
    <property type="evidence" value="ECO:0007669"/>
    <property type="project" value="TreeGrafter"/>
</dbReference>
<evidence type="ECO:0000256" key="1">
    <source>
        <dbReference type="ARBA" id="ARBA00001936"/>
    </source>
</evidence>
<reference evidence="21 22" key="1">
    <citation type="submission" date="2025-04" db="UniProtKB">
        <authorList>
            <consortium name="RefSeq"/>
        </authorList>
    </citation>
    <scope>IDENTIFICATION</scope>
    <source>
        <tissue evidence="21 22">Whole organism</tissue>
    </source>
</reference>
<dbReference type="InterPro" id="IPR029044">
    <property type="entry name" value="Nucleotide-diphossugar_trans"/>
</dbReference>
<evidence type="ECO:0000256" key="3">
    <source>
        <dbReference type="ARBA" id="ARBA00004922"/>
    </source>
</evidence>
<keyword evidence="10 19" id="KW-1133">Transmembrane helix</keyword>
<dbReference type="RefSeq" id="XP_047737458.1">
    <property type="nucleotide sequence ID" value="XM_047881502.1"/>
</dbReference>
<evidence type="ECO:0000256" key="14">
    <source>
        <dbReference type="ARBA" id="ARBA00023211"/>
    </source>
</evidence>
<keyword evidence="14 17" id="KW-0464">Manganese</keyword>
<evidence type="ECO:0000313" key="21">
    <source>
        <dbReference type="RefSeq" id="XP_018025194.1"/>
    </source>
</evidence>
<feature type="active site" description="Proton donor/acceptor" evidence="16">
    <location>
        <position position="254"/>
    </location>
</feature>
<keyword evidence="6 19" id="KW-0808">Transferase</keyword>
<evidence type="ECO:0000256" key="12">
    <source>
        <dbReference type="ARBA" id="ARBA00023136"/>
    </source>
</evidence>
<dbReference type="GO" id="GO:0046872">
    <property type="term" value="F:metal ion binding"/>
    <property type="evidence" value="ECO:0007669"/>
    <property type="project" value="UniProtKB-KW"/>
</dbReference>
<feature type="glycosylation site" description="N-linked (GlcNAc...) asparagine" evidence="18">
    <location>
        <position position="274"/>
    </location>
</feature>
<dbReference type="GO" id="GO:0000139">
    <property type="term" value="C:Golgi membrane"/>
    <property type="evidence" value="ECO:0007669"/>
    <property type="project" value="UniProtKB-SubCell"/>
</dbReference>
<evidence type="ECO:0000256" key="19">
    <source>
        <dbReference type="RuleBase" id="RU363127"/>
    </source>
</evidence>
<dbReference type="EC" id="2.4.1.135" evidence="5 19"/>
<dbReference type="CDD" id="cd00218">
    <property type="entry name" value="GlcAT-I"/>
    <property type="match status" value="1"/>
</dbReference>
<evidence type="ECO:0000256" key="16">
    <source>
        <dbReference type="PIRSR" id="PIRSR605027-1"/>
    </source>
</evidence>
<dbReference type="Proteomes" id="UP000694843">
    <property type="component" value="Unplaced"/>
</dbReference>
<dbReference type="InterPro" id="IPR005027">
    <property type="entry name" value="Glyco_trans_43"/>
</dbReference>
<comment type="pathway">
    <text evidence="3 19">Protein modification; protein glycosylation.</text>
</comment>
<evidence type="ECO:0000256" key="18">
    <source>
        <dbReference type="PIRSR" id="PIRSR605027-6"/>
    </source>
</evidence>
<dbReference type="OMA" id="FDSWPGS"/>
<feature type="transmembrane region" description="Helical" evidence="19">
    <location>
        <begin position="7"/>
        <end position="26"/>
    </location>
</feature>
<dbReference type="RefSeq" id="XP_018025194.1">
    <property type="nucleotide sequence ID" value="XM_018169705.2"/>
</dbReference>
<evidence type="ECO:0000256" key="10">
    <source>
        <dbReference type="ARBA" id="ARBA00022989"/>
    </source>
</evidence>
<dbReference type="GO" id="GO:0015018">
    <property type="term" value="F:galactosylgalactosylxylosylprotein 3-beta-glucuronosyltransferase activity"/>
    <property type="evidence" value="ECO:0007669"/>
    <property type="project" value="UniProtKB-UniRule"/>
</dbReference>
<evidence type="ECO:0000256" key="17">
    <source>
        <dbReference type="PIRSR" id="PIRSR605027-3"/>
    </source>
</evidence>
<gene>
    <name evidence="21 22" type="primary">LOC108680800</name>
</gene>
<organism evidence="20 21">
    <name type="scientific">Hyalella azteca</name>
    <name type="common">Amphipod</name>
    <dbReference type="NCBI Taxonomy" id="294128"/>
    <lineage>
        <taxon>Eukaryota</taxon>
        <taxon>Metazoa</taxon>
        <taxon>Ecdysozoa</taxon>
        <taxon>Arthropoda</taxon>
        <taxon>Crustacea</taxon>
        <taxon>Multicrustacea</taxon>
        <taxon>Malacostraca</taxon>
        <taxon>Eumalacostraca</taxon>
        <taxon>Peracarida</taxon>
        <taxon>Amphipoda</taxon>
        <taxon>Senticaudata</taxon>
        <taxon>Talitrida</taxon>
        <taxon>Talitroidea</taxon>
        <taxon>Hyalellidae</taxon>
        <taxon>Hyalella</taxon>
    </lineage>
</organism>
<keyword evidence="13 18" id="KW-0325">Glycoprotein</keyword>
<dbReference type="KEGG" id="hazt:108680800"/>